<dbReference type="PANTHER" id="PTHR11960:SF8">
    <property type="entry name" value="EUKARYOTIC TRANSLATION INITIATION FACTOR 4E1-RELATED"/>
    <property type="match status" value="1"/>
</dbReference>
<keyword evidence="3" id="KW-0648">Protein biosynthesis</keyword>
<protein>
    <submittedName>
        <fullName evidence="4">Uncharacterized protein</fullName>
    </submittedName>
</protein>
<dbReference type="InterPro" id="IPR001040">
    <property type="entry name" value="TIF_eIF_4E"/>
</dbReference>
<evidence type="ECO:0000256" key="2">
    <source>
        <dbReference type="ARBA" id="ARBA00022884"/>
    </source>
</evidence>
<dbReference type="InterPro" id="IPR023398">
    <property type="entry name" value="TIF_eIF4e-like"/>
</dbReference>
<evidence type="ECO:0000256" key="3">
    <source>
        <dbReference type="ARBA" id="ARBA00022917"/>
    </source>
</evidence>
<accession>A0A6C0JH76</accession>
<dbReference type="GO" id="GO:0003743">
    <property type="term" value="F:translation initiation factor activity"/>
    <property type="evidence" value="ECO:0007669"/>
    <property type="project" value="UniProtKB-KW"/>
</dbReference>
<proteinExistence type="predicted"/>
<dbReference type="SUPFAM" id="SSF55418">
    <property type="entry name" value="eIF4e-like"/>
    <property type="match status" value="1"/>
</dbReference>
<dbReference type="AlphaFoldDB" id="A0A6C0JH76"/>
<keyword evidence="1" id="KW-0396">Initiation factor</keyword>
<evidence type="ECO:0000256" key="1">
    <source>
        <dbReference type="ARBA" id="ARBA00022540"/>
    </source>
</evidence>
<reference evidence="4" key="1">
    <citation type="journal article" date="2020" name="Nature">
        <title>Giant virus diversity and host interactions through global metagenomics.</title>
        <authorList>
            <person name="Schulz F."/>
            <person name="Roux S."/>
            <person name="Paez-Espino D."/>
            <person name="Jungbluth S."/>
            <person name="Walsh D.A."/>
            <person name="Denef V.J."/>
            <person name="McMahon K.D."/>
            <person name="Konstantinidis K.T."/>
            <person name="Eloe-Fadrosh E.A."/>
            <person name="Kyrpides N.C."/>
            <person name="Woyke T."/>
        </authorList>
    </citation>
    <scope>NUCLEOTIDE SEQUENCE</scope>
    <source>
        <strain evidence="4">GVMAG-M-3300025890-48</strain>
    </source>
</reference>
<dbReference type="PANTHER" id="PTHR11960">
    <property type="entry name" value="EUKARYOTIC TRANSLATION INITIATION FACTOR 4E RELATED"/>
    <property type="match status" value="1"/>
</dbReference>
<organism evidence="4">
    <name type="scientific">viral metagenome</name>
    <dbReference type="NCBI Taxonomy" id="1070528"/>
    <lineage>
        <taxon>unclassified sequences</taxon>
        <taxon>metagenomes</taxon>
        <taxon>organismal metagenomes</taxon>
    </lineage>
</organism>
<dbReference type="GO" id="GO:0000340">
    <property type="term" value="F:RNA 7-methylguanosine cap binding"/>
    <property type="evidence" value="ECO:0007669"/>
    <property type="project" value="TreeGrafter"/>
</dbReference>
<evidence type="ECO:0000313" key="4">
    <source>
        <dbReference type="EMBL" id="QHU03118.1"/>
    </source>
</evidence>
<dbReference type="Gene3D" id="3.30.760.10">
    <property type="entry name" value="RNA Cap, Translation Initiation Factor Eif4e"/>
    <property type="match status" value="1"/>
</dbReference>
<keyword evidence="2" id="KW-0694">RNA-binding</keyword>
<dbReference type="EMBL" id="MN740369">
    <property type="protein sequence ID" value="QHU03118.1"/>
    <property type="molecule type" value="Genomic_DNA"/>
</dbReference>
<dbReference type="GO" id="GO:0016281">
    <property type="term" value="C:eukaryotic translation initiation factor 4F complex"/>
    <property type="evidence" value="ECO:0007669"/>
    <property type="project" value="TreeGrafter"/>
</dbReference>
<dbReference type="Pfam" id="PF01652">
    <property type="entry name" value="IF4E"/>
    <property type="match status" value="1"/>
</dbReference>
<sequence length="180" mass="20568">MDGSVTAMETMKTKSDNSSEIHHLSDTWTLWAHLPHDTDWSLKSYKKILTFNSVEKAISIIETLPIKMIKNCMLFLMREGIKPTWEDEKNRKGGCFSYKVSNKAVGITWKNISYSVVGETLSKKPISKDINGITISPKKNFCVIKIWMANCKCQDPSYINQIDNAIVSKGCLFRKHNPEY</sequence>
<name>A0A6C0JH76_9ZZZZ</name>